<organism evidence="6 7">
    <name type="scientific">Microlunatus endophyticus</name>
    <dbReference type="NCBI Taxonomy" id="1716077"/>
    <lineage>
        <taxon>Bacteria</taxon>
        <taxon>Bacillati</taxon>
        <taxon>Actinomycetota</taxon>
        <taxon>Actinomycetes</taxon>
        <taxon>Propionibacteriales</taxon>
        <taxon>Propionibacteriaceae</taxon>
        <taxon>Microlunatus</taxon>
    </lineage>
</organism>
<evidence type="ECO:0000256" key="1">
    <source>
        <dbReference type="ARBA" id="ARBA00004196"/>
    </source>
</evidence>
<name>A0A917W624_9ACTN</name>
<dbReference type="AlphaFoldDB" id="A0A917W624"/>
<dbReference type="GO" id="GO:0030313">
    <property type="term" value="C:cell envelope"/>
    <property type="evidence" value="ECO:0007669"/>
    <property type="project" value="UniProtKB-SubCell"/>
</dbReference>
<dbReference type="GO" id="GO:0015833">
    <property type="term" value="P:peptide transport"/>
    <property type="evidence" value="ECO:0007669"/>
    <property type="project" value="TreeGrafter"/>
</dbReference>
<keyword evidence="3" id="KW-0813">Transport</keyword>
<evidence type="ECO:0000256" key="3">
    <source>
        <dbReference type="ARBA" id="ARBA00022448"/>
    </source>
</evidence>
<dbReference type="GO" id="GO:0043190">
    <property type="term" value="C:ATP-binding cassette (ABC) transporter complex"/>
    <property type="evidence" value="ECO:0007669"/>
    <property type="project" value="InterPro"/>
</dbReference>
<dbReference type="InterPro" id="IPR030678">
    <property type="entry name" value="Peptide/Ni-bd"/>
</dbReference>
<dbReference type="CDD" id="cd08512">
    <property type="entry name" value="PBP2_NikA_DppA_OppA_like_7"/>
    <property type="match status" value="1"/>
</dbReference>
<comment type="similarity">
    <text evidence="2">Belongs to the bacterial solute-binding protein 5 family.</text>
</comment>
<dbReference type="PANTHER" id="PTHR30290">
    <property type="entry name" value="PERIPLASMIC BINDING COMPONENT OF ABC TRANSPORTER"/>
    <property type="match status" value="1"/>
</dbReference>
<dbReference type="EMBL" id="BMMZ01000010">
    <property type="protein sequence ID" value="GGL73926.1"/>
    <property type="molecule type" value="Genomic_DNA"/>
</dbReference>
<dbReference type="PIRSF" id="PIRSF002741">
    <property type="entry name" value="MppA"/>
    <property type="match status" value="1"/>
</dbReference>
<accession>A0A917W624</accession>
<dbReference type="Pfam" id="PF00496">
    <property type="entry name" value="SBP_bac_5"/>
    <property type="match status" value="1"/>
</dbReference>
<evidence type="ECO:0000259" key="5">
    <source>
        <dbReference type="Pfam" id="PF00496"/>
    </source>
</evidence>
<dbReference type="InterPro" id="IPR039424">
    <property type="entry name" value="SBP_5"/>
</dbReference>
<comment type="caution">
    <text evidence="6">The sequence shown here is derived from an EMBL/GenBank/DDBJ whole genome shotgun (WGS) entry which is preliminary data.</text>
</comment>
<dbReference type="GO" id="GO:1904680">
    <property type="term" value="F:peptide transmembrane transporter activity"/>
    <property type="evidence" value="ECO:0007669"/>
    <property type="project" value="TreeGrafter"/>
</dbReference>
<dbReference type="Gene3D" id="3.40.190.10">
    <property type="entry name" value="Periplasmic binding protein-like II"/>
    <property type="match status" value="1"/>
</dbReference>
<reference evidence="6" key="2">
    <citation type="submission" date="2020-09" db="EMBL/GenBank/DDBJ databases">
        <authorList>
            <person name="Sun Q."/>
            <person name="Zhou Y."/>
        </authorList>
    </citation>
    <scope>NUCLEOTIDE SEQUENCE</scope>
    <source>
        <strain evidence="6">CGMCC 4.7306</strain>
    </source>
</reference>
<dbReference type="Proteomes" id="UP000613840">
    <property type="component" value="Unassembled WGS sequence"/>
</dbReference>
<dbReference type="Gene3D" id="3.10.105.10">
    <property type="entry name" value="Dipeptide-binding Protein, Domain 3"/>
    <property type="match status" value="1"/>
</dbReference>
<evidence type="ECO:0000313" key="6">
    <source>
        <dbReference type="EMBL" id="GGL73926.1"/>
    </source>
</evidence>
<feature type="domain" description="Solute-binding protein family 5" evidence="5">
    <location>
        <begin position="101"/>
        <end position="454"/>
    </location>
</feature>
<dbReference type="PANTHER" id="PTHR30290:SF10">
    <property type="entry name" value="PERIPLASMIC OLIGOPEPTIDE-BINDING PROTEIN-RELATED"/>
    <property type="match status" value="1"/>
</dbReference>
<sequence length="541" mass="57418">MAAPVARVSLKERGMNRSIKIITAVAAAAAVSWAVTACGDGNNGGGTSANGQATKTLTANDTFDLKTADPARSFEFTGGTVVHQLYQTVLGFKGNSVKDLIPQLCSYTISKDNKTVTLTLDGTHHFSDGSPVTVDDIVFSFKRLQGIKGNPSFMLDGVDVEKVDDKTVKLVSKTPNPQLPYILPNTSLGIVNSKQVKAHGGTEGTDDKAEQWLDGHSEGSGPYELESYNAQSQVVFKANPHYDGPKPTYNRVVLQNVDASTQKVNVQAGTAQLAYSLGPDQVKDLDKSKASVLTDESTETIFMWFNMDPQYGKEVSNPTFIQGIRHAIDYSKLLDLAGTGAIQPGGMVPVSFLGGLKSDPANSYDLAKAKQLISQSGYSGQTISVLYSEDVSAGSAQMGDIVQSVQAQLKAVGVNLKLNPQPSSTSLDSFRSGKMQAGIAYWGADYPDPADYLVFTPDQSLAMRAQWTTARGKKDAKLAAAASAANGDAARSAAYIAMQKQMNIDGPFIPLFQPASITVAATSLKDVVPNPVLGISFGDIH</sequence>
<dbReference type="SUPFAM" id="SSF53850">
    <property type="entry name" value="Periplasmic binding protein-like II"/>
    <property type="match status" value="1"/>
</dbReference>
<comment type="subcellular location">
    <subcellularLocation>
        <location evidence="1">Cell envelope</location>
    </subcellularLocation>
</comment>
<evidence type="ECO:0000256" key="4">
    <source>
        <dbReference type="ARBA" id="ARBA00022729"/>
    </source>
</evidence>
<keyword evidence="7" id="KW-1185">Reference proteome</keyword>
<proteinExistence type="inferred from homology"/>
<evidence type="ECO:0000313" key="7">
    <source>
        <dbReference type="Proteomes" id="UP000613840"/>
    </source>
</evidence>
<keyword evidence="4" id="KW-0732">Signal</keyword>
<protein>
    <submittedName>
        <fullName evidence="6">Peptide ABC transporter substrate-binding protein</fullName>
    </submittedName>
</protein>
<gene>
    <name evidence="6" type="ORF">GCM10011575_35310</name>
</gene>
<dbReference type="GO" id="GO:0042597">
    <property type="term" value="C:periplasmic space"/>
    <property type="evidence" value="ECO:0007669"/>
    <property type="project" value="UniProtKB-ARBA"/>
</dbReference>
<reference evidence="6" key="1">
    <citation type="journal article" date="2014" name="Int. J. Syst. Evol. Microbiol.">
        <title>Complete genome sequence of Corynebacterium casei LMG S-19264T (=DSM 44701T), isolated from a smear-ripened cheese.</title>
        <authorList>
            <consortium name="US DOE Joint Genome Institute (JGI-PGF)"/>
            <person name="Walter F."/>
            <person name="Albersmeier A."/>
            <person name="Kalinowski J."/>
            <person name="Ruckert C."/>
        </authorList>
    </citation>
    <scope>NUCLEOTIDE SEQUENCE</scope>
    <source>
        <strain evidence="6">CGMCC 4.7306</strain>
    </source>
</reference>
<dbReference type="InterPro" id="IPR000914">
    <property type="entry name" value="SBP_5_dom"/>
</dbReference>
<dbReference type="Gene3D" id="3.90.76.10">
    <property type="entry name" value="Dipeptide-binding Protein, Domain 1"/>
    <property type="match status" value="1"/>
</dbReference>
<evidence type="ECO:0000256" key="2">
    <source>
        <dbReference type="ARBA" id="ARBA00005695"/>
    </source>
</evidence>